<dbReference type="AlphaFoldDB" id="A0A1N6WQU4"/>
<sequence length="1006" mass="116747">MSFFQTLTISKNSDQDKKQALWKYEISDEDLDRLISTLKYGKIYNIDPKDVCLYYAVWWKRKYNGGIPSKQEIFESIGGNLKYNLTKEEFFKLAKIGARQLGVKWIKKQNTLYFKTLLLQGGLPLKHIAENKGVYKVFLEAVLEEQPESIEDFIFKNHIIDLLPKSSQNDTIYENCFEIVRSILNDDGAYDSLFESEESLKEISTALKIKRKSLVKKKRQSKPKNYWLLSFKNDTPKITLRLGFADSYSKEALSDILRFEPTDRNYQFFMDDNLICVFRKMANGKYKTDWYSNQNEERDVLEGIPYTYVVGNELKTELPEFIQTIPNLDEPSLWSRFNDNEWRLVKGYTVSNKDAAILYPNTWKCFLPATNISIYDKILSWVSFEGEVEIQSENEENTYISGVDSFDWIIESKRPSWMLKSNLTVTQGLPKILLYDDSGYDINNSRFTTFIKRHNSKEQWESLSRIKNISKGCYDLKIEKDGVIAHDTFFNIGNLKARFLEQTIDTAVVDFTNNDFYEMKLSETDLVEIEQTENRYSLKVNKEKLKIPSIIKGSFGLSNKKKLFFDMRSPFQGMAITDSDGGIIDENQPLSLANLYGLRILSTPKRETLLKLKNSLKPDVKITKEIKDSTQPLIAYKDEIVRLLYLADVMNHENTVTLELSEGSYRRTYRISGFSHTLDVSNQLEYRVDVFNSSDKLELYAVALNCNSEKITPISLTKIESGYEIPTSIESNELIVFSSKIDGKQLMPRFVRTTEFYSGIDKAERIEKYHTNLSSAGFSDEIWKEVLSYFKICIDFDIPFSTFDQLRAISRSSNVASRAFLYLGINHHDPNEYIQNVIPEMEKDLGFCFHWISKIDWGNAIEEVNELTGNNYYNHILELLSSYLSLNGQTKLFKFISGAKIETNSISQRDILDLRQQLGERVLKELPYHSPKINSTYSVQIEQHKAVKVLLRSPIAVAESINNIENENPIWGGDDFRDVIRRNIQYSQYLKPDFYNSIILHVLNRN</sequence>
<dbReference type="RefSeq" id="WP_076548843.1">
    <property type="nucleotide sequence ID" value="NZ_FTMA01000004.1"/>
</dbReference>
<protein>
    <submittedName>
        <fullName evidence="1">Uncharacterized protein</fullName>
    </submittedName>
</protein>
<accession>A0A1N6WQU4</accession>
<reference evidence="2" key="1">
    <citation type="submission" date="2017-01" db="EMBL/GenBank/DDBJ databases">
        <authorList>
            <person name="Varghese N."/>
            <person name="Submissions S."/>
        </authorList>
    </citation>
    <scope>NUCLEOTIDE SEQUENCE [LARGE SCALE GENOMIC DNA]</scope>
    <source>
        <strain evidence="2">DSM 15366</strain>
    </source>
</reference>
<evidence type="ECO:0000313" key="1">
    <source>
        <dbReference type="EMBL" id="SIQ92483.1"/>
    </source>
</evidence>
<organism evidence="1 2">
    <name type="scientific">Maribacter ulvicola</name>
    <dbReference type="NCBI Taxonomy" id="228959"/>
    <lineage>
        <taxon>Bacteria</taxon>
        <taxon>Pseudomonadati</taxon>
        <taxon>Bacteroidota</taxon>
        <taxon>Flavobacteriia</taxon>
        <taxon>Flavobacteriales</taxon>
        <taxon>Flavobacteriaceae</taxon>
        <taxon>Maribacter</taxon>
    </lineage>
</organism>
<dbReference type="STRING" id="228959.SAMN05421797_104188"/>
<evidence type="ECO:0000313" key="2">
    <source>
        <dbReference type="Proteomes" id="UP000186953"/>
    </source>
</evidence>
<gene>
    <name evidence="1" type="ORF">SAMN05421797_104188</name>
</gene>
<dbReference type="OrthoDB" id="1234857at2"/>
<keyword evidence="2" id="KW-1185">Reference proteome</keyword>
<dbReference type="Proteomes" id="UP000186953">
    <property type="component" value="Unassembled WGS sequence"/>
</dbReference>
<proteinExistence type="predicted"/>
<name>A0A1N6WQU4_9FLAO</name>
<dbReference type="EMBL" id="FTMA01000004">
    <property type="protein sequence ID" value="SIQ92483.1"/>
    <property type="molecule type" value="Genomic_DNA"/>
</dbReference>